<reference evidence="3" key="1">
    <citation type="journal article" date="2016" name="Int. J. Mol. Sci.">
        <title>Comparative genomics of the extreme acidophile Acidithiobacillus thiooxidans reveals intraspecific divergence and niche adaptation.</title>
        <authorList>
            <person name="Zhang X."/>
            <person name="Feng X."/>
            <person name="Tao J."/>
            <person name="Ma L."/>
            <person name="Xiao Y."/>
            <person name="Liang Y."/>
            <person name="Liu X."/>
            <person name="Yin H."/>
        </authorList>
    </citation>
    <scope>NUCLEOTIDE SEQUENCE [LARGE SCALE GENOMIC DNA]</scope>
    <source>
        <strain evidence="3">DXS-W</strain>
    </source>
</reference>
<comment type="caution">
    <text evidence="3">The sequence shown here is derived from an EMBL/GenBank/DDBJ whole genome shotgun (WGS) entry which is preliminary data.</text>
</comment>
<dbReference type="Proteomes" id="UP000095008">
    <property type="component" value="Unassembled WGS sequence"/>
</dbReference>
<evidence type="ECO:0000256" key="1">
    <source>
        <dbReference type="SAM" id="MobiDB-lite"/>
    </source>
</evidence>
<feature type="signal peptide" evidence="2">
    <location>
        <begin position="1"/>
        <end position="21"/>
    </location>
</feature>
<feature type="region of interest" description="Disordered" evidence="1">
    <location>
        <begin position="54"/>
        <end position="88"/>
    </location>
</feature>
<dbReference type="EMBL" id="LWRY01000002">
    <property type="protein sequence ID" value="OCX76493.1"/>
    <property type="molecule type" value="Genomic_DNA"/>
</dbReference>
<protein>
    <submittedName>
        <fullName evidence="3">Uncharacterized protein</fullName>
    </submittedName>
</protein>
<dbReference type="AlphaFoldDB" id="A0A1C2JCC3"/>
<evidence type="ECO:0000313" key="3">
    <source>
        <dbReference type="EMBL" id="OCX76493.1"/>
    </source>
</evidence>
<keyword evidence="4" id="KW-1185">Reference proteome</keyword>
<keyword evidence="2" id="KW-0732">Signal</keyword>
<name>A0A1C2JCC3_ACITH</name>
<proteinExistence type="predicted"/>
<feature type="compositionally biased region" description="Low complexity" evidence="1">
    <location>
        <begin position="69"/>
        <end position="82"/>
    </location>
</feature>
<organism evidence="3 4">
    <name type="scientific">Acidithiobacillus thiooxidans</name>
    <name type="common">Thiobacillus thiooxidans</name>
    <dbReference type="NCBI Taxonomy" id="930"/>
    <lineage>
        <taxon>Bacteria</taxon>
        <taxon>Pseudomonadati</taxon>
        <taxon>Pseudomonadota</taxon>
        <taxon>Acidithiobacillia</taxon>
        <taxon>Acidithiobacillales</taxon>
        <taxon>Acidithiobacillaceae</taxon>
        <taxon>Acidithiobacillus</taxon>
    </lineage>
</organism>
<accession>A0A1C2JCC3</accession>
<evidence type="ECO:0000313" key="4">
    <source>
        <dbReference type="Proteomes" id="UP000095008"/>
    </source>
</evidence>
<sequence length="88" mass="9699">MKKMSIILAMLTVVFCGVAQADITTNTGVPFPDSYQKQNDCGYCQPAQSYSEELRAEKKSMTPKKVKPDVSSSSKKVTMVTKSQRKSS</sequence>
<feature type="chain" id="PRO_5009838119" evidence="2">
    <location>
        <begin position="22"/>
        <end position="88"/>
    </location>
</feature>
<evidence type="ECO:0000256" key="2">
    <source>
        <dbReference type="SAM" id="SignalP"/>
    </source>
</evidence>
<dbReference type="RefSeq" id="WP_065973974.1">
    <property type="nucleotide sequence ID" value="NZ_LWRY01000002.1"/>
</dbReference>
<gene>
    <name evidence="3" type="ORF">A6M23_00370</name>
</gene>